<evidence type="ECO:0000259" key="13">
    <source>
        <dbReference type="PROSITE" id="PS50102"/>
    </source>
</evidence>
<dbReference type="GO" id="GO:0008494">
    <property type="term" value="F:translation activator activity"/>
    <property type="evidence" value="ECO:0007669"/>
    <property type="project" value="TreeGrafter"/>
</dbReference>
<dbReference type="GO" id="GO:0051321">
    <property type="term" value="P:meiotic cell cycle"/>
    <property type="evidence" value="ECO:0007669"/>
    <property type="project" value="UniProtKB-ARBA"/>
</dbReference>
<keyword evidence="14" id="KW-1185">Reference proteome</keyword>
<dbReference type="InterPro" id="IPR012677">
    <property type="entry name" value="Nucleotide-bd_a/b_plait_sf"/>
</dbReference>
<evidence type="ECO:0000256" key="4">
    <source>
        <dbReference type="ARBA" id="ARBA00022782"/>
    </source>
</evidence>
<keyword evidence="6" id="KW-0744">Spermatogenesis</keyword>
<feature type="compositionally biased region" description="Low complexity" evidence="12">
    <location>
        <begin position="1"/>
        <end position="18"/>
    </location>
</feature>
<dbReference type="RefSeq" id="XP_030627925.1">
    <property type="nucleotide sequence ID" value="XM_030772065.1"/>
</dbReference>
<dbReference type="InterPro" id="IPR000504">
    <property type="entry name" value="RRM_dom"/>
</dbReference>
<evidence type="ECO:0000256" key="9">
    <source>
        <dbReference type="ARBA" id="ARBA00062241"/>
    </source>
</evidence>
<dbReference type="SUPFAM" id="SSF54928">
    <property type="entry name" value="RNA-binding domain, RBD"/>
    <property type="match status" value="1"/>
</dbReference>
<gene>
    <name evidence="15" type="primary">LOC115810140</name>
</gene>
<dbReference type="InterPro" id="IPR035979">
    <property type="entry name" value="RBD_domain_sf"/>
</dbReference>
<evidence type="ECO:0000256" key="7">
    <source>
        <dbReference type="ARBA" id="ARBA00022884"/>
    </source>
</evidence>
<dbReference type="GO" id="GO:0070935">
    <property type="term" value="P:3'-UTR-mediated mRNA stabilization"/>
    <property type="evidence" value="ECO:0007669"/>
    <property type="project" value="TreeGrafter"/>
</dbReference>
<feature type="domain" description="RRM" evidence="13">
    <location>
        <begin position="37"/>
        <end position="114"/>
    </location>
</feature>
<evidence type="ECO:0000313" key="15">
    <source>
        <dbReference type="RefSeq" id="XP_030627925.1"/>
    </source>
</evidence>
<evidence type="ECO:0000256" key="11">
    <source>
        <dbReference type="PROSITE-ProRule" id="PRU00176"/>
    </source>
</evidence>
<dbReference type="PANTHER" id="PTHR11176:SF10">
    <property type="entry name" value="PROTEIN BOULE-LIKE"/>
    <property type="match status" value="1"/>
</dbReference>
<keyword evidence="7 11" id="KW-0694">RNA-binding</keyword>
<dbReference type="GO" id="GO:0003730">
    <property type="term" value="F:mRNA 3'-UTR binding"/>
    <property type="evidence" value="ECO:0007669"/>
    <property type="project" value="TreeGrafter"/>
</dbReference>
<keyword evidence="3" id="KW-0963">Cytoplasm</keyword>
<dbReference type="Proteomes" id="UP000504632">
    <property type="component" value="Chromosome 4"/>
</dbReference>
<dbReference type="Gene3D" id="3.30.70.330">
    <property type="match status" value="1"/>
</dbReference>
<keyword evidence="2" id="KW-0217">Developmental protein</keyword>
<comment type="subcellular location">
    <subcellularLocation>
        <location evidence="1">Cytoplasm</location>
    </subcellularLocation>
</comment>
<evidence type="ECO:0000256" key="5">
    <source>
        <dbReference type="ARBA" id="ARBA00022845"/>
    </source>
</evidence>
<dbReference type="PANTHER" id="PTHR11176">
    <property type="entry name" value="BOULE-RELATED"/>
    <property type="match status" value="1"/>
</dbReference>
<keyword evidence="5" id="KW-0810">Translation regulation</keyword>
<keyword evidence="4" id="KW-0221">Differentiation</keyword>
<dbReference type="OrthoDB" id="762982at2759"/>
<dbReference type="SMART" id="SM00360">
    <property type="entry name" value="RRM"/>
    <property type="match status" value="1"/>
</dbReference>
<evidence type="ECO:0000256" key="2">
    <source>
        <dbReference type="ARBA" id="ARBA00022473"/>
    </source>
</evidence>
<comment type="function">
    <text evidence="8">Probable RNA-binding protein, which may be required during spermatogenesis. May act by binding to the 3'-UTR of mRNAs and regulating their translation.</text>
</comment>
<evidence type="ECO:0000256" key="10">
    <source>
        <dbReference type="ARBA" id="ARBA00072848"/>
    </source>
</evidence>
<dbReference type="InParanoid" id="A0A6J2V4L9"/>
<organism evidence="14 15">
    <name type="scientific">Chanos chanos</name>
    <name type="common">Milkfish</name>
    <name type="synonym">Mugil chanos</name>
    <dbReference type="NCBI Taxonomy" id="29144"/>
    <lineage>
        <taxon>Eukaryota</taxon>
        <taxon>Metazoa</taxon>
        <taxon>Chordata</taxon>
        <taxon>Craniata</taxon>
        <taxon>Vertebrata</taxon>
        <taxon>Euteleostomi</taxon>
        <taxon>Actinopterygii</taxon>
        <taxon>Neopterygii</taxon>
        <taxon>Teleostei</taxon>
        <taxon>Ostariophysi</taxon>
        <taxon>Gonorynchiformes</taxon>
        <taxon>Chanidae</taxon>
        <taxon>Chanos</taxon>
    </lineage>
</organism>
<dbReference type="SMART" id="SM00361">
    <property type="entry name" value="RRM_1"/>
    <property type="match status" value="1"/>
</dbReference>
<protein>
    <recommendedName>
        <fullName evidence="10">Protein boule-like</fullName>
    </recommendedName>
</protein>
<comment type="subunit">
    <text evidence="9">Interacts with DAZ1 and DAZL.</text>
</comment>
<dbReference type="AlphaFoldDB" id="A0A6J2V4L9"/>
<evidence type="ECO:0000256" key="3">
    <source>
        <dbReference type="ARBA" id="ARBA00022490"/>
    </source>
</evidence>
<evidence type="ECO:0000313" key="14">
    <source>
        <dbReference type="Proteomes" id="UP000504632"/>
    </source>
</evidence>
<accession>A0A6J2V4L9</accession>
<dbReference type="GO" id="GO:0045948">
    <property type="term" value="P:positive regulation of translational initiation"/>
    <property type="evidence" value="ECO:0007669"/>
    <property type="project" value="TreeGrafter"/>
</dbReference>
<dbReference type="FunFam" id="3.30.70.330:FF:000167">
    <property type="entry name" value="protein boule-like isoform X1"/>
    <property type="match status" value="1"/>
</dbReference>
<dbReference type="GO" id="GO:0030154">
    <property type="term" value="P:cell differentiation"/>
    <property type="evidence" value="ECO:0007669"/>
    <property type="project" value="UniProtKB-KW"/>
</dbReference>
<dbReference type="GO" id="GO:0005737">
    <property type="term" value="C:cytoplasm"/>
    <property type="evidence" value="ECO:0007669"/>
    <property type="project" value="UniProtKB-SubCell"/>
</dbReference>
<sequence length="347" mass="38494">MENETSIQTSAPSSSPTSPERDTLLHHAPRFGTVIPNRIFVGGIDNKTNENDLRRFFSQYGTVKEVKIVIDRAGVSKGYGFVTFETPEDAQKILQDADQLSFHDKKLNIGQAVRKKQVGVPCGTAVPNHNPALGFPGHCGTMYLTTPAGYPYTYHNGVAYFNQPDISPASAHWPSRTVSGSPIMLTHPSPQIYPQSTCPLYQTPTQCVSGPLTWNFPQVESPVPSSPVLYVQPPEMLYHPMELTPDSGCAQPALPLVETTIPEPYVDHVVQQAYHQTYVQNATGIPTVIMPQEGGKEQRFYPMRRGIPHSVHLKSRYSRSPHYAHMRKSYRPDISELSPSAVTQTLK</sequence>
<dbReference type="GO" id="GO:0007283">
    <property type="term" value="P:spermatogenesis"/>
    <property type="evidence" value="ECO:0007669"/>
    <property type="project" value="UniProtKB-KW"/>
</dbReference>
<reference evidence="15" key="1">
    <citation type="submission" date="2025-08" db="UniProtKB">
        <authorList>
            <consortium name="RefSeq"/>
        </authorList>
    </citation>
    <scope>IDENTIFICATION</scope>
</reference>
<dbReference type="GeneID" id="115810140"/>
<dbReference type="PROSITE" id="PS50102">
    <property type="entry name" value="RRM"/>
    <property type="match status" value="1"/>
</dbReference>
<evidence type="ECO:0000256" key="8">
    <source>
        <dbReference type="ARBA" id="ARBA00060279"/>
    </source>
</evidence>
<dbReference type="InterPro" id="IPR003954">
    <property type="entry name" value="RRM_euk-type"/>
</dbReference>
<evidence type="ECO:0000256" key="1">
    <source>
        <dbReference type="ARBA" id="ARBA00004496"/>
    </source>
</evidence>
<proteinExistence type="predicted"/>
<feature type="region of interest" description="Disordered" evidence="12">
    <location>
        <begin position="1"/>
        <end position="24"/>
    </location>
</feature>
<evidence type="ECO:0000256" key="12">
    <source>
        <dbReference type="SAM" id="MobiDB-lite"/>
    </source>
</evidence>
<name>A0A6J2V4L9_CHACN</name>
<dbReference type="Pfam" id="PF00076">
    <property type="entry name" value="RRM_1"/>
    <property type="match status" value="1"/>
</dbReference>
<evidence type="ECO:0000256" key="6">
    <source>
        <dbReference type="ARBA" id="ARBA00022871"/>
    </source>
</evidence>